<dbReference type="PANTHER" id="PTHR10625:SF14">
    <property type="entry name" value="HISTONE DEACETYLASE 8"/>
    <property type="match status" value="1"/>
</dbReference>
<comment type="subcellular location">
    <subcellularLocation>
        <location evidence="3">Chromosome</location>
    </subcellularLocation>
    <subcellularLocation>
        <location evidence="4">Cytoplasm</location>
    </subcellularLocation>
    <subcellularLocation>
        <location evidence="2">Nucleus</location>
    </subcellularLocation>
</comment>
<dbReference type="PRINTS" id="PR01271">
    <property type="entry name" value="HISDACETLASE"/>
</dbReference>
<dbReference type="InterPro" id="IPR023801">
    <property type="entry name" value="His_deacetylse_dom"/>
</dbReference>
<evidence type="ECO:0000256" key="15">
    <source>
        <dbReference type="ARBA" id="ARBA00023242"/>
    </source>
</evidence>
<evidence type="ECO:0000259" key="23">
    <source>
        <dbReference type="Pfam" id="PF00850"/>
    </source>
</evidence>
<evidence type="ECO:0000313" key="25">
    <source>
        <dbReference type="Proteomes" id="UP000887568"/>
    </source>
</evidence>
<evidence type="ECO:0000256" key="7">
    <source>
        <dbReference type="ARBA" id="ARBA00022454"/>
    </source>
</evidence>
<evidence type="ECO:0000256" key="10">
    <source>
        <dbReference type="ARBA" id="ARBA00022723"/>
    </source>
</evidence>
<dbReference type="GO" id="GO:0005694">
    <property type="term" value="C:chromosome"/>
    <property type="evidence" value="ECO:0007669"/>
    <property type="project" value="UniProtKB-SubCell"/>
</dbReference>
<evidence type="ECO:0000256" key="21">
    <source>
        <dbReference type="ARBA" id="ARBA00049416"/>
    </source>
</evidence>
<evidence type="ECO:0000313" key="24">
    <source>
        <dbReference type="EnsemblMetazoa" id="XP_038077822.1"/>
    </source>
</evidence>
<evidence type="ECO:0000256" key="19">
    <source>
        <dbReference type="ARBA" id="ARBA00049136"/>
    </source>
</evidence>
<keyword evidence="11" id="KW-0378">Hydrolase</keyword>
<evidence type="ECO:0000256" key="8">
    <source>
        <dbReference type="ARBA" id="ARBA00022490"/>
    </source>
</evidence>
<dbReference type="PRINTS" id="PR01270">
    <property type="entry name" value="HDASUPER"/>
</dbReference>
<dbReference type="OrthoDB" id="73273at2759"/>
<dbReference type="GO" id="GO:0005634">
    <property type="term" value="C:nucleus"/>
    <property type="evidence" value="ECO:0007669"/>
    <property type="project" value="UniProtKB-SubCell"/>
</dbReference>
<dbReference type="GO" id="GO:0005737">
    <property type="term" value="C:cytoplasm"/>
    <property type="evidence" value="ECO:0007669"/>
    <property type="project" value="UniProtKB-SubCell"/>
</dbReference>
<evidence type="ECO:0000256" key="18">
    <source>
        <dbReference type="ARBA" id="ARBA00042783"/>
    </source>
</evidence>
<keyword evidence="25" id="KW-1185">Reference proteome</keyword>
<dbReference type="PANTHER" id="PTHR10625">
    <property type="entry name" value="HISTONE DEACETYLASE HDAC1-RELATED"/>
    <property type="match status" value="1"/>
</dbReference>
<keyword evidence="14" id="KW-0804">Transcription</keyword>
<dbReference type="GeneID" id="119745512"/>
<reference evidence="24" key="1">
    <citation type="submission" date="2022-11" db="UniProtKB">
        <authorList>
            <consortium name="EnsemblMetazoa"/>
        </authorList>
    </citation>
    <scope>IDENTIFICATION</scope>
</reference>
<dbReference type="RefSeq" id="XP_038077822.1">
    <property type="nucleotide sequence ID" value="XM_038221894.1"/>
</dbReference>
<keyword evidence="10" id="KW-0479">Metal-binding</keyword>
<comment type="catalytic activity">
    <reaction evidence="19">
        <text>N(6)-acetyl-L-lysyl-[protein] + H2O = L-lysyl-[protein] + acetate</text>
        <dbReference type="Rhea" id="RHEA:58108"/>
        <dbReference type="Rhea" id="RHEA-COMP:9752"/>
        <dbReference type="Rhea" id="RHEA-COMP:10731"/>
        <dbReference type="ChEBI" id="CHEBI:15377"/>
        <dbReference type="ChEBI" id="CHEBI:29969"/>
        <dbReference type="ChEBI" id="CHEBI:30089"/>
        <dbReference type="ChEBI" id="CHEBI:61930"/>
    </reaction>
    <physiologicalReaction direction="left-to-right" evidence="19">
        <dbReference type="Rhea" id="RHEA:58109"/>
    </physiologicalReaction>
</comment>
<dbReference type="SUPFAM" id="SSF52768">
    <property type="entry name" value="Arginase/deacetylase"/>
    <property type="match status" value="1"/>
</dbReference>
<dbReference type="GO" id="GO:0141221">
    <property type="term" value="F:histone deacetylase activity, hydrolytic mechanism"/>
    <property type="evidence" value="ECO:0007669"/>
    <property type="project" value="UniProtKB-EC"/>
</dbReference>
<proteinExistence type="inferred from homology"/>
<evidence type="ECO:0000256" key="12">
    <source>
        <dbReference type="ARBA" id="ARBA00022853"/>
    </source>
</evidence>
<dbReference type="InterPro" id="IPR000286">
    <property type="entry name" value="HDACs"/>
</dbReference>
<keyword evidence="13" id="KW-0805">Transcription regulation</keyword>
<protein>
    <recommendedName>
        <fullName evidence="16">Histone deacetylase 8</fullName>
        <ecNumber evidence="6">3.5.1.98</ecNumber>
    </recommendedName>
    <alternativeName>
        <fullName evidence="17">Protein deacetylase HDAC8</fullName>
    </alternativeName>
    <alternativeName>
        <fullName evidence="18">Protein decrotonylase HDAC8</fullName>
    </alternativeName>
</protein>
<dbReference type="AlphaFoldDB" id="A0A914BQR1"/>
<name>A0A914BQR1_PATMI</name>
<dbReference type="InterPro" id="IPR037138">
    <property type="entry name" value="His_deacetylse_dom_sf"/>
</dbReference>
<evidence type="ECO:0000256" key="3">
    <source>
        <dbReference type="ARBA" id="ARBA00004286"/>
    </source>
</evidence>
<evidence type="ECO:0000256" key="4">
    <source>
        <dbReference type="ARBA" id="ARBA00004496"/>
    </source>
</evidence>
<dbReference type="FunFam" id="3.40.800.20:FF:000006">
    <property type="entry name" value="Histone deacetylase 8"/>
    <property type="match status" value="1"/>
</dbReference>
<evidence type="ECO:0000256" key="22">
    <source>
        <dbReference type="SAM" id="MobiDB-lite"/>
    </source>
</evidence>
<evidence type="ECO:0000256" key="11">
    <source>
        <dbReference type="ARBA" id="ARBA00022801"/>
    </source>
</evidence>
<keyword evidence="12" id="KW-0156">Chromatin regulator</keyword>
<dbReference type="InterPro" id="IPR003084">
    <property type="entry name" value="HDAC_I/II"/>
</dbReference>
<evidence type="ECO:0000256" key="17">
    <source>
        <dbReference type="ARBA" id="ARBA00041964"/>
    </source>
</evidence>
<keyword evidence="15" id="KW-0539">Nucleus</keyword>
<sequence>MATTTNLVTGEKSPNSSPASPASSHPHQPQEDQLASVKSPAPITSTDPAKNLADADCGPSTSSPSSSDRLLQRLELLAENVPPPRDAPLSPARASLSVEKSLHMYYSMKRTETFSTLYDFDCSSSTTSSSSEKLLQRLEELSENIPPGFLTSPDRSPMIGKPLPLLKRTDDSGATYDFEGSSSASSTTSENVSKRLEQLSEYVRPRLSPGRSVCPGLVAGSSRPRKRGVPLPLKPFNRQALPRLKRRSFGATRCDSTTGDKINQVSSSSGVVYVHSEQLIRLCDTLLKVPKRAGMVHSLLEAYGLLQNMTVLPPHRTTKEDLTVFHSQDFVDCLERLNQEDDSEKNEELKQQFGLGYDCPTIPHVFDFVCLAAGATLRAAQALVNGESRVAINWCGGWHHAKRDEASGFCYVNDVVLGILKLREKFDRVLYLDLDLHHGDGVEDAFCYTPKVLTCSFHKYCPGFFPGTGSVDDVGIGKGKFYSVNVPLKDGIQDNQYFSVFCRVVDQLKQCYNPSAIVVQCGADTLADDPMQSFNMTPTGLARCLHHVVSAWQLPTLLLGGGGYRLANTARCWANLTATVLGCRLPAEIPEHEHFLEYGPDYQLDVSPTHRPNLNTDEYIEKTIAAITENLEKISDG</sequence>
<evidence type="ECO:0000256" key="2">
    <source>
        <dbReference type="ARBA" id="ARBA00004123"/>
    </source>
</evidence>
<comment type="catalytic activity">
    <reaction evidence="21">
        <text>N(6)-acetyl-L-lysyl-[histone] + H2O = L-lysyl-[histone] + acetate</text>
        <dbReference type="Rhea" id="RHEA:58196"/>
        <dbReference type="Rhea" id="RHEA-COMP:9845"/>
        <dbReference type="Rhea" id="RHEA-COMP:11338"/>
        <dbReference type="ChEBI" id="CHEBI:15377"/>
        <dbReference type="ChEBI" id="CHEBI:29969"/>
        <dbReference type="ChEBI" id="CHEBI:30089"/>
        <dbReference type="ChEBI" id="CHEBI:61930"/>
        <dbReference type="EC" id="3.5.1.98"/>
    </reaction>
    <physiologicalReaction direction="left-to-right" evidence="21">
        <dbReference type="Rhea" id="RHEA:58197"/>
    </physiologicalReaction>
</comment>
<feature type="compositionally biased region" description="Low complexity" evidence="22">
    <location>
        <begin position="13"/>
        <end position="27"/>
    </location>
</feature>
<dbReference type="CTD" id="55869"/>
<dbReference type="EC" id="3.5.1.98" evidence="6"/>
<feature type="region of interest" description="Disordered" evidence="22">
    <location>
        <begin position="213"/>
        <end position="234"/>
    </location>
</feature>
<evidence type="ECO:0000256" key="14">
    <source>
        <dbReference type="ARBA" id="ARBA00023163"/>
    </source>
</evidence>
<feature type="domain" description="Histone deacetylase" evidence="23">
    <location>
        <begin position="289"/>
        <end position="579"/>
    </location>
</feature>
<organism evidence="24 25">
    <name type="scientific">Patiria miniata</name>
    <name type="common">Bat star</name>
    <name type="synonym">Asterina miniata</name>
    <dbReference type="NCBI Taxonomy" id="46514"/>
    <lineage>
        <taxon>Eukaryota</taxon>
        <taxon>Metazoa</taxon>
        <taxon>Echinodermata</taxon>
        <taxon>Eleutherozoa</taxon>
        <taxon>Asterozoa</taxon>
        <taxon>Asteroidea</taxon>
        <taxon>Valvatacea</taxon>
        <taxon>Valvatida</taxon>
        <taxon>Asterinidae</taxon>
        <taxon>Patiria</taxon>
    </lineage>
</organism>
<keyword evidence="7" id="KW-0158">Chromosome</keyword>
<evidence type="ECO:0000256" key="1">
    <source>
        <dbReference type="ARBA" id="ARBA00001968"/>
    </source>
</evidence>
<evidence type="ECO:0000256" key="6">
    <source>
        <dbReference type="ARBA" id="ARBA00012111"/>
    </source>
</evidence>
<comment type="similarity">
    <text evidence="5">Belongs to the histone deacetylase family. HD type 1 subfamily.</text>
</comment>
<dbReference type="GO" id="GO:0046872">
    <property type="term" value="F:metal ion binding"/>
    <property type="evidence" value="ECO:0007669"/>
    <property type="project" value="UniProtKB-KW"/>
</dbReference>
<feature type="region of interest" description="Disordered" evidence="22">
    <location>
        <begin position="146"/>
        <end position="193"/>
    </location>
</feature>
<comment type="cofactor">
    <cofactor evidence="1">
        <name>a divalent metal cation</name>
        <dbReference type="ChEBI" id="CHEBI:60240"/>
    </cofactor>
</comment>
<evidence type="ECO:0000256" key="9">
    <source>
        <dbReference type="ARBA" id="ARBA00022491"/>
    </source>
</evidence>
<dbReference type="Gene3D" id="3.40.800.20">
    <property type="entry name" value="Histone deacetylase domain"/>
    <property type="match status" value="1"/>
</dbReference>
<comment type="catalytic activity">
    <reaction evidence="20">
        <text>N(6)-(2E)-butenoyl-L-lysyl-[protein] + H2O = (2E)-2-butenoate + L-lysyl-[protein]</text>
        <dbReference type="Rhea" id="RHEA:69172"/>
        <dbReference type="Rhea" id="RHEA-COMP:9752"/>
        <dbReference type="Rhea" id="RHEA-COMP:13707"/>
        <dbReference type="ChEBI" id="CHEBI:15377"/>
        <dbReference type="ChEBI" id="CHEBI:29969"/>
        <dbReference type="ChEBI" id="CHEBI:35899"/>
        <dbReference type="ChEBI" id="CHEBI:137954"/>
    </reaction>
    <physiologicalReaction direction="left-to-right" evidence="20">
        <dbReference type="Rhea" id="RHEA:69173"/>
    </physiologicalReaction>
</comment>
<keyword evidence="8" id="KW-0963">Cytoplasm</keyword>
<dbReference type="InterPro" id="IPR023696">
    <property type="entry name" value="Ureohydrolase_dom_sf"/>
</dbReference>
<keyword evidence="9" id="KW-0678">Repressor</keyword>
<dbReference type="EnsemblMetazoa" id="XM_038221894.1">
    <property type="protein sequence ID" value="XP_038077822.1"/>
    <property type="gene ID" value="LOC119745512"/>
</dbReference>
<evidence type="ECO:0000256" key="20">
    <source>
        <dbReference type="ARBA" id="ARBA00049193"/>
    </source>
</evidence>
<accession>A0A914BQR1</accession>
<dbReference type="Proteomes" id="UP000887568">
    <property type="component" value="Unplaced"/>
</dbReference>
<dbReference type="OMA" id="VEDAFCY"/>
<dbReference type="Pfam" id="PF00850">
    <property type="entry name" value="Hist_deacetyl"/>
    <property type="match status" value="1"/>
</dbReference>
<feature type="region of interest" description="Disordered" evidence="22">
    <location>
        <begin position="1"/>
        <end position="71"/>
    </location>
</feature>
<evidence type="ECO:0000256" key="5">
    <source>
        <dbReference type="ARBA" id="ARBA00006457"/>
    </source>
</evidence>
<evidence type="ECO:0000256" key="16">
    <source>
        <dbReference type="ARBA" id="ARBA00040347"/>
    </source>
</evidence>
<dbReference type="GO" id="GO:0031507">
    <property type="term" value="P:heterochromatin formation"/>
    <property type="evidence" value="ECO:0007669"/>
    <property type="project" value="TreeGrafter"/>
</dbReference>
<evidence type="ECO:0000256" key="13">
    <source>
        <dbReference type="ARBA" id="ARBA00023015"/>
    </source>
</evidence>